<keyword evidence="2" id="KW-0472">Membrane</keyword>
<dbReference type="PANTHER" id="PTHR40018">
    <property type="entry name" value="[PSI+] INDUCTION PROTEIN 2"/>
    <property type="match status" value="1"/>
</dbReference>
<feature type="region of interest" description="Disordered" evidence="1">
    <location>
        <begin position="365"/>
        <end position="564"/>
    </location>
</feature>
<gene>
    <name evidence="3" type="ORF">Trco_005667</name>
</gene>
<feature type="compositionally biased region" description="Basic and acidic residues" evidence="1">
    <location>
        <begin position="321"/>
        <end position="330"/>
    </location>
</feature>
<dbReference type="AlphaFoldDB" id="A0A9P8TVF5"/>
<dbReference type="OrthoDB" id="5401332at2759"/>
<dbReference type="InterPro" id="IPR037504">
    <property type="entry name" value="PSI_induc_2"/>
</dbReference>
<name>A0A9P8TVF5_9HYPO</name>
<comment type="caution">
    <text evidence="3">The sequence shown here is derived from an EMBL/GenBank/DDBJ whole genome shotgun (WGS) entry which is preliminary data.</text>
</comment>
<keyword evidence="4" id="KW-1185">Reference proteome</keyword>
<feature type="compositionally biased region" description="Polar residues" evidence="1">
    <location>
        <begin position="411"/>
        <end position="420"/>
    </location>
</feature>
<feature type="compositionally biased region" description="Low complexity" evidence="1">
    <location>
        <begin position="227"/>
        <end position="245"/>
    </location>
</feature>
<dbReference type="PANTHER" id="PTHR40018:SF1">
    <property type="entry name" value="[PSI+] INDUCTION PROTEIN 2"/>
    <property type="match status" value="1"/>
</dbReference>
<dbReference type="EMBL" id="JAIWOZ010000004">
    <property type="protein sequence ID" value="KAH6606514.1"/>
    <property type="molecule type" value="Genomic_DNA"/>
</dbReference>
<reference evidence="3" key="1">
    <citation type="submission" date="2021-08" db="EMBL/GenBank/DDBJ databases">
        <title>Chromosome-Level Trichoderma cornu-damae using Hi-C Data.</title>
        <authorList>
            <person name="Kim C.S."/>
        </authorList>
    </citation>
    <scope>NUCLEOTIDE SEQUENCE</scope>
    <source>
        <strain evidence="3">KA19-0412C</strain>
    </source>
</reference>
<sequence length="564" mass="61486">MPSVDVAMVRSLRGGLWETLKDSIGRSIAAEVVRRDIIKSTDDKISEIKQAFSSWDSCMAHAYCKWPVIALIIVGGLIVLSILICIVRCTCLGMSCCCSCCYCLKCCGNCCGCCDTPGGKPRKHLDEPYNAQQSGYGGYRQEAPMAANMPAPSTVPAFAAPASHGPPQYAEFDVSKHDADALPAMPSWETANSKQIVLEEEVEMDNLPPKKEPAALQNANGPMYGGQQRQQQQQQQRQRPQQHQQSPVGRNGPYGQQRNNPPGYMNSYGQQPASPYGGHDQGYAAHDQAYSGHDQGYNGHDQAYGVHDQNQNLGGYGQTHGGHEQNHGAHEYGYNGPEQSYNGHEQGFNGHEQSYGVQEQGYNGYEKSHGVHEQGYNGHGQGYDNHVSDGYAANQPYDHAAPAAGMRMSPVHQSPTSNQHEYGIPRQMTPGPAHMPTAPHELDGQASPDHYGTDPHMRKSPGPGPGLGQNRSPGPQNDSGIVPQNKPVPYRTYTPAPQNALQDAHAAPITNNAGFDFNSGYSRPQTREGPNYDRRPSESHEHEDHEGYPGYKPYSPSPQNWTGV</sequence>
<evidence type="ECO:0000313" key="4">
    <source>
        <dbReference type="Proteomes" id="UP000827724"/>
    </source>
</evidence>
<dbReference type="Proteomes" id="UP000827724">
    <property type="component" value="Unassembled WGS sequence"/>
</dbReference>
<dbReference type="GO" id="GO:0005935">
    <property type="term" value="C:cellular bud neck"/>
    <property type="evidence" value="ECO:0007669"/>
    <property type="project" value="TreeGrafter"/>
</dbReference>
<evidence type="ECO:0000256" key="2">
    <source>
        <dbReference type="SAM" id="Phobius"/>
    </source>
</evidence>
<dbReference type="GO" id="GO:0005886">
    <property type="term" value="C:plasma membrane"/>
    <property type="evidence" value="ECO:0007669"/>
    <property type="project" value="TreeGrafter"/>
</dbReference>
<evidence type="ECO:0000256" key="1">
    <source>
        <dbReference type="SAM" id="MobiDB-lite"/>
    </source>
</evidence>
<feature type="compositionally biased region" description="Polar residues" evidence="1">
    <location>
        <begin position="469"/>
        <end position="479"/>
    </location>
</feature>
<evidence type="ECO:0000313" key="3">
    <source>
        <dbReference type="EMBL" id="KAH6606514.1"/>
    </source>
</evidence>
<proteinExistence type="predicted"/>
<keyword evidence="2" id="KW-0812">Transmembrane</keyword>
<feature type="region of interest" description="Disordered" evidence="1">
    <location>
        <begin position="204"/>
        <end position="351"/>
    </location>
</feature>
<protein>
    <submittedName>
        <fullName evidence="3">Fibroin-3 related</fullName>
    </submittedName>
</protein>
<feature type="compositionally biased region" description="Low complexity" evidence="1">
    <location>
        <begin position="548"/>
        <end position="558"/>
    </location>
</feature>
<feature type="compositionally biased region" description="Polar residues" evidence="1">
    <location>
        <begin position="509"/>
        <end position="524"/>
    </location>
</feature>
<keyword evidence="2" id="KW-1133">Transmembrane helix</keyword>
<feature type="transmembrane region" description="Helical" evidence="2">
    <location>
        <begin position="68"/>
        <end position="95"/>
    </location>
</feature>
<accession>A0A9P8TVF5</accession>
<organism evidence="3 4">
    <name type="scientific">Trichoderma cornu-damae</name>
    <dbReference type="NCBI Taxonomy" id="654480"/>
    <lineage>
        <taxon>Eukaryota</taxon>
        <taxon>Fungi</taxon>
        <taxon>Dikarya</taxon>
        <taxon>Ascomycota</taxon>
        <taxon>Pezizomycotina</taxon>
        <taxon>Sordariomycetes</taxon>
        <taxon>Hypocreomycetidae</taxon>
        <taxon>Hypocreales</taxon>
        <taxon>Hypocreaceae</taxon>
        <taxon>Trichoderma</taxon>
    </lineage>
</organism>
<feature type="compositionally biased region" description="Basic and acidic residues" evidence="1">
    <location>
        <begin position="530"/>
        <end position="547"/>
    </location>
</feature>